<keyword evidence="2" id="KW-0472">Membrane</keyword>
<reference evidence="3" key="1">
    <citation type="submission" date="2022-01" db="EMBL/GenBank/DDBJ databases">
        <authorList>
            <person name="King R."/>
        </authorList>
    </citation>
    <scope>NUCLEOTIDE SEQUENCE</scope>
</reference>
<feature type="region of interest" description="Disordered" evidence="1">
    <location>
        <begin position="135"/>
        <end position="173"/>
    </location>
</feature>
<proteinExistence type="predicted"/>
<dbReference type="EMBL" id="OV651823">
    <property type="protein sequence ID" value="CAH1101423.1"/>
    <property type="molecule type" value="Genomic_DNA"/>
</dbReference>
<dbReference type="AlphaFoldDB" id="A0A9P0CIS8"/>
<evidence type="ECO:0000256" key="2">
    <source>
        <dbReference type="SAM" id="Phobius"/>
    </source>
</evidence>
<dbReference type="OrthoDB" id="6689315at2759"/>
<accession>A0A9P0CIS8</accession>
<sequence length="383" mass="43671">MQVNQKPKITIDEDYLDLRDQSETLDSKKSSTGQRSSSRKNKSPVRTLNLKNEGLHYEKDYDPSRLINCGLRKLVTSYNNTANQHQRSYGAKRKNWNTAHTCDPRFQRYVENEHKQCLKSQSELSVIKTLNMEPVSSSTPLFNNSNNSPNENSKEKESAKNRTTQLSNNDSKEFLEVPIKKSVKKQISGETDNIEKNVTTINGVNTYKAVANDPLKRNIDPRLKNKYSILKKGPWKRSWTIPVFASKYNLTNKNHCDDSDRQTYLYDDGSELDSSYVEGKHKQFVKKGIPSQLMAILFVLGAACGIFLASILIYLIFGNNLIQIFFKPREAPEPGFKSYFKVLGGSIIYVITSIFSTVGRVLSIPTVNVYEPAEHKWTDHINI</sequence>
<organism evidence="3 4">
    <name type="scientific">Psylliodes chrysocephalus</name>
    <dbReference type="NCBI Taxonomy" id="3402493"/>
    <lineage>
        <taxon>Eukaryota</taxon>
        <taxon>Metazoa</taxon>
        <taxon>Ecdysozoa</taxon>
        <taxon>Arthropoda</taxon>
        <taxon>Hexapoda</taxon>
        <taxon>Insecta</taxon>
        <taxon>Pterygota</taxon>
        <taxon>Neoptera</taxon>
        <taxon>Endopterygota</taxon>
        <taxon>Coleoptera</taxon>
        <taxon>Polyphaga</taxon>
        <taxon>Cucujiformia</taxon>
        <taxon>Chrysomeloidea</taxon>
        <taxon>Chrysomelidae</taxon>
        <taxon>Galerucinae</taxon>
        <taxon>Alticini</taxon>
        <taxon>Psylliodes</taxon>
    </lineage>
</organism>
<name>A0A9P0CIS8_9CUCU</name>
<feature type="transmembrane region" description="Helical" evidence="2">
    <location>
        <begin position="293"/>
        <end position="317"/>
    </location>
</feature>
<evidence type="ECO:0000313" key="3">
    <source>
        <dbReference type="EMBL" id="CAH1101423.1"/>
    </source>
</evidence>
<feature type="compositionally biased region" description="Low complexity" evidence="1">
    <location>
        <begin position="136"/>
        <end position="151"/>
    </location>
</feature>
<gene>
    <name evidence="3" type="ORF">PSYICH_LOCUS2694</name>
</gene>
<keyword evidence="4" id="KW-1185">Reference proteome</keyword>
<feature type="compositionally biased region" description="Basic and acidic residues" evidence="1">
    <location>
        <begin position="20"/>
        <end position="29"/>
    </location>
</feature>
<keyword evidence="2" id="KW-0812">Transmembrane</keyword>
<protein>
    <submittedName>
        <fullName evidence="3">Uncharacterized protein</fullName>
    </submittedName>
</protein>
<evidence type="ECO:0000256" key="1">
    <source>
        <dbReference type="SAM" id="MobiDB-lite"/>
    </source>
</evidence>
<keyword evidence="2" id="KW-1133">Transmembrane helix</keyword>
<feature type="region of interest" description="Disordered" evidence="1">
    <location>
        <begin position="20"/>
        <end position="51"/>
    </location>
</feature>
<dbReference type="Proteomes" id="UP001153636">
    <property type="component" value="Chromosome 11"/>
</dbReference>
<feature type="transmembrane region" description="Helical" evidence="2">
    <location>
        <begin position="338"/>
        <end position="358"/>
    </location>
</feature>
<evidence type="ECO:0000313" key="4">
    <source>
        <dbReference type="Proteomes" id="UP001153636"/>
    </source>
</evidence>